<evidence type="ECO:0000256" key="1">
    <source>
        <dbReference type="SAM" id="MobiDB-lite"/>
    </source>
</evidence>
<dbReference type="GO" id="GO:0006508">
    <property type="term" value="P:proteolysis"/>
    <property type="evidence" value="ECO:0007669"/>
    <property type="project" value="InterPro"/>
</dbReference>
<dbReference type="EMBL" id="GL732534">
    <property type="protein sequence ID" value="EFX84505.1"/>
    <property type="molecule type" value="Genomic_DNA"/>
</dbReference>
<protein>
    <submittedName>
        <fullName evidence="2">Uncharacterized protein</fullName>
    </submittedName>
</protein>
<feature type="region of interest" description="Disordered" evidence="1">
    <location>
        <begin position="165"/>
        <end position="204"/>
    </location>
</feature>
<evidence type="ECO:0000313" key="2">
    <source>
        <dbReference type="EMBL" id="EFX84505.1"/>
    </source>
</evidence>
<proteinExistence type="predicted"/>
<dbReference type="HOGENOM" id="CLU_770001_0_0_1"/>
<feature type="compositionally biased region" description="Polar residues" evidence="1">
    <location>
        <begin position="189"/>
        <end position="199"/>
    </location>
</feature>
<name>E9G7N4_DAPPU</name>
<dbReference type="KEGG" id="dpx:DAPPUDRAFT_314838"/>
<reference evidence="2 3" key="1">
    <citation type="journal article" date="2011" name="Science">
        <title>The ecoresponsive genome of Daphnia pulex.</title>
        <authorList>
            <person name="Colbourne J.K."/>
            <person name="Pfrender M.E."/>
            <person name="Gilbert D."/>
            <person name="Thomas W.K."/>
            <person name="Tucker A."/>
            <person name="Oakley T.H."/>
            <person name="Tokishita S."/>
            <person name="Aerts A."/>
            <person name="Arnold G.J."/>
            <person name="Basu M.K."/>
            <person name="Bauer D.J."/>
            <person name="Caceres C.E."/>
            <person name="Carmel L."/>
            <person name="Casola C."/>
            <person name="Choi J.H."/>
            <person name="Detter J.C."/>
            <person name="Dong Q."/>
            <person name="Dusheyko S."/>
            <person name="Eads B.D."/>
            <person name="Frohlich T."/>
            <person name="Geiler-Samerotte K.A."/>
            <person name="Gerlach D."/>
            <person name="Hatcher P."/>
            <person name="Jogdeo S."/>
            <person name="Krijgsveld J."/>
            <person name="Kriventseva E.V."/>
            <person name="Kultz D."/>
            <person name="Laforsch C."/>
            <person name="Lindquist E."/>
            <person name="Lopez J."/>
            <person name="Manak J.R."/>
            <person name="Muller J."/>
            <person name="Pangilinan J."/>
            <person name="Patwardhan R.P."/>
            <person name="Pitluck S."/>
            <person name="Pritham E.J."/>
            <person name="Rechtsteiner A."/>
            <person name="Rho M."/>
            <person name="Rogozin I.B."/>
            <person name="Sakarya O."/>
            <person name="Salamov A."/>
            <person name="Schaack S."/>
            <person name="Shapiro H."/>
            <person name="Shiga Y."/>
            <person name="Skalitzky C."/>
            <person name="Smith Z."/>
            <person name="Souvorov A."/>
            <person name="Sung W."/>
            <person name="Tang Z."/>
            <person name="Tsuchiya D."/>
            <person name="Tu H."/>
            <person name="Vos H."/>
            <person name="Wang M."/>
            <person name="Wolf Y.I."/>
            <person name="Yamagata H."/>
            <person name="Yamada T."/>
            <person name="Ye Y."/>
            <person name="Shaw J.R."/>
            <person name="Andrews J."/>
            <person name="Crease T.J."/>
            <person name="Tang H."/>
            <person name="Lucas S.M."/>
            <person name="Robertson H.M."/>
            <person name="Bork P."/>
            <person name="Koonin E.V."/>
            <person name="Zdobnov E.M."/>
            <person name="Grigoriev I.V."/>
            <person name="Lynch M."/>
            <person name="Boore J.L."/>
        </authorList>
    </citation>
    <scope>NUCLEOTIDE SEQUENCE [LARGE SCALE GENOMIC DNA]</scope>
</reference>
<dbReference type="AlphaFoldDB" id="E9G7N4"/>
<dbReference type="InterPro" id="IPR001969">
    <property type="entry name" value="Aspartic_peptidase_AS"/>
</dbReference>
<dbReference type="Proteomes" id="UP000000305">
    <property type="component" value="Unassembled WGS sequence"/>
</dbReference>
<feature type="region of interest" description="Disordered" evidence="1">
    <location>
        <begin position="1"/>
        <end position="40"/>
    </location>
</feature>
<keyword evidence="3" id="KW-1185">Reference proteome</keyword>
<sequence length="360" mass="39972">MTTLKNRISPKDSKAPPLNGIPSAPALTRTKPMQLGSKHSRTISNIQLTETSKFKSLRAQKPNKPVRMFIDKINRTYNAIYDDTGNKNLSIKNDLLVKILLRGILKPIKNLMVLNQMLPEVTTWDDAQRAALRCETTLYKTQTSNGVLELPTFTSSNIDTLAATESRQKLKKTPSSTWDPINAEDHHNVTTTQTPSNDTAPKAETDNIQTLPTMDITNHSHRRHNNHTINAPKALPIDQIHQADLRVPTAGTMTLKIFNAIAVKILDTSLKNVGQKTPNDGATREINYKHKSYSLLRVPVVFHNISKFALIDTGASASFISDEYLATIPTNQSIMKSSTPRIESSEAQVEKPCESQACTI</sequence>
<gene>
    <name evidence="2" type="ORF">DAPPUDRAFT_314838</name>
</gene>
<evidence type="ECO:0000313" key="3">
    <source>
        <dbReference type="Proteomes" id="UP000000305"/>
    </source>
</evidence>
<accession>E9G7N4</accession>
<organism evidence="2 3">
    <name type="scientific">Daphnia pulex</name>
    <name type="common">Water flea</name>
    <dbReference type="NCBI Taxonomy" id="6669"/>
    <lineage>
        <taxon>Eukaryota</taxon>
        <taxon>Metazoa</taxon>
        <taxon>Ecdysozoa</taxon>
        <taxon>Arthropoda</taxon>
        <taxon>Crustacea</taxon>
        <taxon>Branchiopoda</taxon>
        <taxon>Diplostraca</taxon>
        <taxon>Cladocera</taxon>
        <taxon>Anomopoda</taxon>
        <taxon>Daphniidae</taxon>
        <taxon>Daphnia</taxon>
    </lineage>
</organism>
<dbReference type="OrthoDB" id="6509628at2759"/>
<dbReference type="PROSITE" id="PS00141">
    <property type="entry name" value="ASP_PROTEASE"/>
    <property type="match status" value="1"/>
</dbReference>
<dbReference type="InParanoid" id="E9G7N4"/>
<dbReference type="GO" id="GO:0004190">
    <property type="term" value="F:aspartic-type endopeptidase activity"/>
    <property type="evidence" value="ECO:0007669"/>
    <property type="project" value="InterPro"/>
</dbReference>